<dbReference type="EMBL" id="JAESIY010000010">
    <property type="protein sequence ID" value="MBL3658080.1"/>
    <property type="molecule type" value="Genomic_DNA"/>
</dbReference>
<organism evidence="6 7">
    <name type="scientific">Fulvivirga sediminis</name>
    <dbReference type="NCBI Taxonomy" id="2803949"/>
    <lineage>
        <taxon>Bacteria</taxon>
        <taxon>Pseudomonadati</taxon>
        <taxon>Bacteroidota</taxon>
        <taxon>Cytophagia</taxon>
        <taxon>Cytophagales</taxon>
        <taxon>Fulvivirgaceae</taxon>
        <taxon>Fulvivirga</taxon>
    </lineage>
</organism>
<reference evidence="6" key="1">
    <citation type="submission" date="2021-01" db="EMBL/GenBank/DDBJ databases">
        <title>Fulvivirga kasyanovii gen. nov., sp nov., a novel member of the phylum Bacteroidetes isolated from seawater in a mussel farm.</title>
        <authorList>
            <person name="Zhao L.-H."/>
            <person name="Wang Z.-J."/>
        </authorList>
    </citation>
    <scope>NUCLEOTIDE SEQUENCE</scope>
    <source>
        <strain evidence="6">2943</strain>
    </source>
</reference>
<protein>
    <submittedName>
        <fullName evidence="6">1-acyl-sn-glycerol-3-phosphate acyltransferase</fullName>
    </submittedName>
</protein>
<dbReference type="Pfam" id="PF01553">
    <property type="entry name" value="Acyltransferase"/>
    <property type="match status" value="1"/>
</dbReference>
<dbReference type="PANTHER" id="PTHR10434:SF66">
    <property type="entry name" value="PHOSPHOLIPID_GLYCEROL ACYLTRANSFERASE DOMAIN-CONTAINING PROTEIN"/>
    <property type="match status" value="1"/>
</dbReference>
<comment type="caution">
    <text evidence="6">The sequence shown here is derived from an EMBL/GenBank/DDBJ whole genome shotgun (WGS) entry which is preliminary data.</text>
</comment>
<dbReference type="GO" id="GO:0006654">
    <property type="term" value="P:phosphatidic acid biosynthetic process"/>
    <property type="evidence" value="ECO:0007669"/>
    <property type="project" value="TreeGrafter"/>
</dbReference>
<accession>A0A937FBZ1</accession>
<name>A0A937FBZ1_9BACT</name>
<keyword evidence="3 6" id="KW-0012">Acyltransferase</keyword>
<keyword evidence="4" id="KW-1133">Transmembrane helix</keyword>
<dbReference type="CDD" id="cd07989">
    <property type="entry name" value="LPLAT_AGPAT-like"/>
    <property type="match status" value="1"/>
</dbReference>
<dbReference type="PANTHER" id="PTHR10434">
    <property type="entry name" value="1-ACYL-SN-GLYCEROL-3-PHOSPHATE ACYLTRANSFERASE"/>
    <property type="match status" value="1"/>
</dbReference>
<comment type="pathway">
    <text evidence="1">Lipid metabolism.</text>
</comment>
<proteinExistence type="predicted"/>
<dbReference type="GO" id="GO:0003841">
    <property type="term" value="F:1-acylglycerol-3-phosphate O-acyltransferase activity"/>
    <property type="evidence" value="ECO:0007669"/>
    <property type="project" value="TreeGrafter"/>
</dbReference>
<feature type="transmembrane region" description="Helical" evidence="4">
    <location>
        <begin position="12"/>
        <end position="35"/>
    </location>
</feature>
<dbReference type="SUPFAM" id="SSF69593">
    <property type="entry name" value="Glycerol-3-phosphate (1)-acyltransferase"/>
    <property type="match status" value="1"/>
</dbReference>
<feature type="transmembrane region" description="Helical" evidence="4">
    <location>
        <begin position="47"/>
        <end position="64"/>
    </location>
</feature>
<keyword evidence="4" id="KW-0812">Transmembrane</keyword>
<feature type="domain" description="Phospholipid/glycerol acyltransferase" evidence="5">
    <location>
        <begin position="76"/>
        <end position="190"/>
    </location>
</feature>
<dbReference type="InterPro" id="IPR002123">
    <property type="entry name" value="Plipid/glycerol_acylTrfase"/>
</dbReference>
<dbReference type="RefSeq" id="WP_202245872.1">
    <property type="nucleotide sequence ID" value="NZ_JAESIY010000010.1"/>
</dbReference>
<dbReference type="AlphaFoldDB" id="A0A937FBZ1"/>
<evidence type="ECO:0000313" key="7">
    <source>
        <dbReference type="Proteomes" id="UP000659388"/>
    </source>
</evidence>
<evidence type="ECO:0000259" key="5">
    <source>
        <dbReference type="SMART" id="SM00563"/>
    </source>
</evidence>
<evidence type="ECO:0000256" key="2">
    <source>
        <dbReference type="ARBA" id="ARBA00022679"/>
    </source>
</evidence>
<keyword evidence="7" id="KW-1185">Reference proteome</keyword>
<sequence length="246" mass="28265">MAKTIFLFLYRIWVLLIFTVFMIILLPLIIFPIMLGAKYGNASFFGLRLWSLIFSFFTFIRYSIIDKHKINKKKSYIYTCNHTSFLDLPGLVQAITRQFRPLAKKELLKIPIFGIIVKLVTVIVDRSSVESRKASMMKLTKTLKDGISILIFPEGTQNRTTLPLQPFYDGAFRIAIESGAYIMPTVIINAGKLMPPSTVNLKPGRVKVVFGDEIDASEYELKDLPFLKERVYNAMMAIIEKYEEKK</sequence>
<keyword evidence="2" id="KW-0808">Transferase</keyword>
<gene>
    <name evidence="6" type="ORF">JL102_18155</name>
</gene>
<evidence type="ECO:0000256" key="1">
    <source>
        <dbReference type="ARBA" id="ARBA00005189"/>
    </source>
</evidence>
<evidence type="ECO:0000256" key="3">
    <source>
        <dbReference type="ARBA" id="ARBA00023315"/>
    </source>
</evidence>
<dbReference type="SMART" id="SM00563">
    <property type="entry name" value="PlsC"/>
    <property type="match status" value="1"/>
</dbReference>
<evidence type="ECO:0000256" key="4">
    <source>
        <dbReference type="SAM" id="Phobius"/>
    </source>
</evidence>
<evidence type="ECO:0000313" key="6">
    <source>
        <dbReference type="EMBL" id="MBL3658080.1"/>
    </source>
</evidence>
<keyword evidence="4" id="KW-0472">Membrane</keyword>
<dbReference type="Proteomes" id="UP000659388">
    <property type="component" value="Unassembled WGS sequence"/>
</dbReference>